<gene>
    <name evidence="9" type="ORF">GTZ99_00100</name>
</gene>
<evidence type="ECO:0000256" key="6">
    <source>
        <dbReference type="ARBA" id="ARBA00023136"/>
    </source>
</evidence>
<feature type="transmembrane region" description="Helical" evidence="7">
    <location>
        <begin position="263"/>
        <end position="279"/>
    </location>
</feature>
<protein>
    <submittedName>
        <fullName evidence="9">MFS transporter</fullName>
    </submittedName>
</protein>
<feature type="transmembrane region" description="Helical" evidence="7">
    <location>
        <begin position="136"/>
        <end position="157"/>
    </location>
</feature>
<keyword evidence="10" id="KW-1185">Reference proteome</keyword>
<evidence type="ECO:0000256" key="7">
    <source>
        <dbReference type="SAM" id="Phobius"/>
    </source>
</evidence>
<dbReference type="EMBL" id="JAAAPO010000001">
    <property type="protein sequence ID" value="NBC34954.1"/>
    <property type="molecule type" value="Genomic_DNA"/>
</dbReference>
<dbReference type="Gene3D" id="1.20.1720.10">
    <property type="entry name" value="Multidrug resistance protein D"/>
    <property type="match status" value="1"/>
</dbReference>
<evidence type="ECO:0000259" key="8">
    <source>
        <dbReference type="PROSITE" id="PS50850"/>
    </source>
</evidence>
<dbReference type="PANTHER" id="PTHR42718">
    <property type="entry name" value="MAJOR FACILITATOR SUPERFAMILY MULTIDRUG TRANSPORTER MFSC"/>
    <property type="match status" value="1"/>
</dbReference>
<evidence type="ECO:0000256" key="2">
    <source>
        <dbReference type="ARBA" id="ARBA00022448"/>
    </source>
</evidence>
<feature type="transmembrane region" description="Helical" evidence="7">
    <location>
        <begin position="163"/>
        <end position="184"/>
    </location>
</feature>
<evidence type="ECO:0000256" key="5">
    <source>
        <dbReference type="ARBA" id="ARBA00022989"/>
    </source>
</evidence>
<dbReference type="PANTHER" id="PTHR42718:SF46">
    <property type="entry name" value="BLR6921 PROTEIN"/>
    <property type="match status" value="1"/>
</dbReference>
<feature type="transmembrane region" description="Helical" evidence="7">
    <location>
        <begin position="107"/>
        <end position="124"/>
    </location>
</feature>
<dbReference type="InterPro" id="IPR036259">
    <property type="entry name" value="MFS_trans_sf"/>
</dbReference>
<feature type="domain" description="Major facilitator superfamily (MFS) profile" evidence="8">
    <location>
        <begin position="11"/>
        <end position="453"/>
    </location>
</feature>
<keyword evidence="3" id="KW-1003">Cell membrane</keyword>
<sequence>MNETIVKPRTIALVVAVVMFMGILEGTIIATALPHMAVDFRVAPVDLSAGITAYLLVSAVFLPISSWVAEKLGTQRVLIGAIAGFAASSLLCGLCDGLPGFVAARSVQAMFSALMVPVGNLVLLRITPKRDLVEMTAISTTPALIAPVIGPPIGGLITDLLGWRYIFFINVPLAVIGIVMVLRLIPNLRDDDAPLFDHKGFVLVAGALSGLVYALDRLGAEPAHWQQPAALGLAAIGIAWLAMRHMRRHDAPLVPLDALRHGTFRSIAFGAGFLMRLPFMGQSLLLPLFFQVGFGLSPFTTGMLLLAQNAGDLMLKPIAGRSIRRMGFRTALTLGTATMMGAMGATALLQPSWPMWALGGAMLVTGMARSIAFTGMMSLSFADVEREELGGATVVNNLANSLSAAAGISLAALLVNGSAGLGAVAGLEDYRLAIVALAGIGALAVPLFARMPRDAGAEVSGHAPPPIGH</sequence>
<feature type="transmembrane region" description="Helical" evidence="7">
    <location>
        <begin position="430"/>
        <end position="449"/>
    </location>
</feature>
<reference evidence="10" key="1">
    <citation type="submission" date="2020-01" db="EMBL/GenBank/DDBJ databases">
        <title>Sphingomonas sp. strain CSW-10.</title>
        <authorList>
            <person name="Chen W.-M."/>
        </authorList>
    </citation>
    <scope>NUCLEOTIDE SEQUENCE [LARGE SCALE GENOMIC DNA]</scope>
    <source>
        <strain evidence="10">FSY-8</strain>
    </source>
</reference>
<feature type="transmembrane region" description="Helical" evidence="7">
    <location>
        <begin position="77"/>
        <end position="101"/>
    </location>
</feature>
<dbReference type="RefSeq" id="WP_161716264.1">
    <property type="nucleotide sequence ID" value="NZ_JAAAPO010000001.1"/>
</dbReference>
<keyword evidence="6 7" id="KW-0472">Membrane</keyword>
<feature type="transmembrane region" description="Helical" evidence="7">
    <location>
        <begin position="402"/>
        <end position="424"/>
    </location>
</feature>
<evidence type="ECO:0000256" key="1">
    <source>
        <dbReference type="ARBA" id="ARBA00004651"/>
    </source>
</evidence>
<proteinExistence type="predicted"/>
<accession>A0ABW9X8U9</accession>
<feature type="transmembrane region" description="Helical" evidence="7">
    <location>
        <begin position="328"/>
        <end position="349"/>
    </location>
</feature>
<name>A0ABW9X8U9_9SPHN</name>
<feature type="transmembrane region" description="Helical" evidence="7">
    <location>
        <begin position="196"/>
        <end position="215"/>
    </location>
</feature>
<dbReference type="InterPro" id="IPR011701">
    <property type="entry name" value="MFS"/>
</dbReference>
<dbReference type="InterPro" id="IPR020846">
    <property type="entry name" value="MFS_dom"/>
</dbReference>
<dbReference type="Gene3D" id="1.20.1250.20">
    <property type="entry name" value="MFS general substrate transporter like domains"/>
    <property type="match status" value="1"/>
</dbReference>
<comment type="caution">
    <text evidence="9">The sequence shown here is derived from an EMBL/GenBank/DDBJ whole genome shotgun (WGS) entry which is preliminary data.</text>
</comment>
<keyword evidence="2" id="KW-0813">Transport</keyword>
<evidence type="ECO:0000313" key="10">
    <source>
        <dbReference type="Proteomes" id="UP000753724"/>
    </source>
</evidence>
<dbReference type="Proteomes" id="UP000753724">
    <property type="component" value="Unassembled WGS sequence"/>
</dbReference>
<keyword evidence="5 7" id="KW-1133">Transmembrane helix</keyword>
<organism evidence="9 10">
    <name type="scientific">Novosphingobium ovatum</name>
    <dbReference type="NCBI Taxonomy" id="1908523"/>
    <lineage>
        <taxon>Bacteria</taxon>
        <taxon>Pseudomonadati</taxon>
        <taxon>Pseudomonadota</taxon>
        <taxon>Alphaproteobacteria</taxon>
        <taxon>Sphingomonadales</taxon>
        <taxon>Sphingomonadaceae</taxon>
        <taxon>Novosphingobium</taxon>
    </lineage>
</organism>
<dbReference type="PROSITE" id="PS50850">
    <property type="entry name" value="MFS"/>
    <property type="match status" value="1"/>
</dbReference>
<feature type="transmembrane region" description="Helical" evidence="7">
    <location>
        <begin position="355"/>
        <end position="381"/>
    </location>
</feature>
<feature type="transmembrane region" description="Helical" evidence="7">
    <location>
        <begin position="285"/>
        <end position="307"/>
    </location>
</feature>
<evidence type="ECO:0000256" key="3">
    <source>
        <dbReference type="ARBA" id="ARBA00022475"/>
    </source>
</evidence>
<dbReference type="SUPFAM" id="SSF103473">
    <property type="entry name" value="MFS general substrate transporter"/>
    <property type="match status" value="1"/>
</dbReference>
<comment type="subcellular location">
    <subcellularLocation>
        <location evidence="1">Cell membrane</location>
        <topology evidence="1">Multi-pass membrane protein</topology>
    </subcellularLocation>
</comment>
<dbReference type="Pfam" id="PF07690">
    <property type="entry name" value="MFS_1"/>
    <property type="match status" value="2"/>
</dbReference>
<feature type="transmembrane region" description="Helical" evidence="7">
    <location>
        <begin position="45"/>
        <end position="65"/>
    </location>
</feature>
<feature type="transmembrane region" description="Helical" evidence="7">
    <location>
        <begin position="12"/>
        <end position="33"/>
    </location>
</feature>
<evidence type="ECO:0000313" key="9">
    <source>
        <dbReference type="EMBL" id="NBC34954.1"/>
    </source>
</evidence>
<evidence type="ECO:0000256" key="4">
    <source>
        <dbReference type="ARBA" id="ARBA00022692"/>
    </source>
</evidence>
<keyword evidence="4 7" id="KW-0812">Transmembrane</keyword>
<feature type="transmembrane region" description="Helical" evidence="7">
    <location>
        <begin position="227"/>
        <end position="243"/>
    </location>
</feature>